<dbReference type="EMBL" id="JAETXX010000006">
    <property type="protein sequence ID" value="MCF8715257.1"/>
    <property type="molecule type" value="Genomic_DNA"/>
</dbReference>
<keyword evidence="2" id="KW-1185">Reference proteome</keyword>
<name>A0ABS9J4A0_9FLAO</name>
<evidence type="ECO:0008006" key="3">
    <source>
        <dbReference type="Google" id="ProtNLM"/>
    </source>
</evidence>
<proteinExistence type="predicted"/>
<comment type="caution">
    <text evidence="1">The sequence shown here is derived from an EMBL/GenBank/DDBJ whole genome shotgun (WGS) entry which is preliminary data.</text>
</comment>
<dbReference type="RefSeq" id="WP_236959222.1">
    <property type="nucleotide sequence ID" value="NZ_JAETXX010000006.1"/>
</dbReference>
<accession>A0ABS9J4A0</accession>
<evidence type="ECO:0000313" key="2">
    <source>
        <dbReference type="Proteomes" id="UP000829517"/>
    </source>
</evidence>
<organism evidence="1 2">
    <name type="scientific">Joostella atrarenae</name>
    <dbReference type="NCBI Taxonomy" id="679257"/>
    <lineage>
        <taxon>Bacteria</taxon>
        <taxon>Pseudomonadati</taxon>
        <taxon>Bacteroidota</taxon>
        <taxon>Flavobacteriia</taxon>
        <taxon>Flavobacteriales</taxon>
        <taxon>Flavobacteriaceae</taxon>
        <taxon>Joostella</taxon>
    </lineage>
</organism>
<dbReference type="Proteomes" id="UP000829517">
    <property type="component" value="Unassembled WGS sequence"/>
</dbReference>
<sequence length="165" mass="18656">MSFLSMNGQEEQMSPNFIFQQKNIKQEYIGVGYYKYYNNALSMRSGNYKVTLNAGIVEQGLYDGSSLGGLPILQNYVGVEAEYSLNRWIAMYVNGQYVDAPFYNARSEITDIYMNPLFAQSGYNMGFRGEVNTMKFDLGVGSLNDTQYNISAPKARLNMKVLIGF</sequence>
<evidence type="ECO:0000313" key="1">
    <source>
        <dbReference type="EMBL" id="MCF8715257.1"/>
    </source>
</evidence>
<protein>
    <recommendedName>
        <fullName evidence="3">Haemolysin activator HlyB C-terminal domain-containing protein</fullName>
    </recommendedName>
</protein>
<gene>
    <name evidence="1" type="ORF">JM658_10505</name>
</gene>
<reference evidence="1 2" key="1">
    <citation type="submission" date="2021-01" db="EMBL/GenBank/DDBJ databases">
        <title>Genome sequencing of Joostella atrarenae M1-2 (= KCTC 23194).</title>
        <authorList>
            <person name="Zakaria M.R."/>
            <person name="Lam M.Q."/>
            <person name="Chong C.S."/>
        </authorList>
    </citation>
    <scope>NUCLEOTIDE SEQUENCE [LARGE SCALE GENOMIC DNA]</scope>
    <source>
        <strain evidence="1 2">M1-2</strain>
    </source>
</reference>